<dbReference type="GeneID" id="90448622"/>
<name>A0ABZ3H6T5_GEOAI</name>
<dbReference type="EMBL" id="CP087714">
    <property type="protein sequence ID" value="XAT64354.1"/>
    <property type="molecule type" value="Genomic_DNA"/>
</dbReference>
<dbReference type="Proteomes" id="UP001492541">
    <property type="component" value="Chromosome"/>
</dbReference>
<evidence type="ECO:0000313" key="1">
    <source>
        <dbReference type="EMBL" id="XAT64354.1"/>
    </source>
</evidence>
<sequence length="73" mass="9191">MCLSKREREFINDWLSYMDGEITLSEFVARWKSEGDDWKVYMRVMRHRINKKYRRMLNDLILMKKFLELEYHP</sequence>
<accession>A0ABZ3H6T5</accession>
<proteinExistence type="predicted"/>
<keyword evidence="2" id="KW-1185">Reference proteome</keyword>
<dbReference type="RefSeq" id="WP_193806030.1">
    <property type="nucleotide sequence ID" value="NZ_CP087714.1"/>
</dbReference>
<organism evidence="1 2">
    <name type="scientific">Geoglobus acetivorans</name>
    <dbReference type="NCBI Taxonomy" id="565033"/>
    <lineage>
        <taxon>Archaea</taxon>
        <taxon>Methanobacteriati</taxon>
        <taxon>Methanobacteriota</taxon>
        <taxon>Archaeoglobi</taxon>
        <taxon>Archaeoglobales</taxon>
        <taxon>Archaeoglobaceae</taxon>
        <taxon>Geoglobus</taxon>
    </lineage>
</organism>
<reference evidence="1 2" key="1">
    <citation type="submission" date="2021-11" db="EMBL/GenBank/DDBJ databases">
        <title>Whole genome of Geoglobus acetivorans.</title>
        <authorList>
            <person name="Liu D."/>
        </authorList>
    </citation>
    <scope>NUCLEOTIDE SEQUENCE [LARGE SCALE GENOMIC DNA]</scope>
    <source>
        <strain evidence="1 2">SBH6</strain>
    </source>
</reference>
<gene>
    <name evidence="1" type="ORF">LPQ35_03015</name>
</gene>
<evidence type="ECO:0000313" key="2">
    <source>
        <dbReference type="Proteomes" id="UP001492541"/>
    </source>
</evidence>
<protein>
    <submittedName>
        <fullName evidence="1">Uncharacterized protein</fullName>
    </submittedName>
</protein>